<accession>A0A7S0DXF4</accession>
<feature type="coiled-coil region" evidence="1">
    <location>
        <begin position="145"/>
        <end position="179"/>
    </location>
</feature>
<dbReference type="PANTHER" id="PTHR24637">
    <property type="entry name" value="COLLAGEN"/>
    <property type="match status" value="1"/>
</dbReference>
<keyword evidence="3" id="KW-0812">Transmembrane</keyword>
<reference evidence="4" key="1">
    <citation type="submission" date="2021-01" db="EMBL/GenBank/DDBJ databases">
        <authorList>
            <person name="Corre E."/>
            <person name="Pelletier E."/>
            <person name="Niang G."/>
            <person name="Scheremetjew M."/>
            <person name="Finn R."/>
            <person name="Kale V."/>
            <person name="Holt S."/>
            <person name="Cochrane G."/>
            <person name="Meng A."/>
            <person name="Brown T."/>
            <person name="Cohen L."/>
        </authorList>
    </citation>
    <scope>NUCLEOTIDE SEQUENCE</scope>
    <source>
        <strain evidence="4">CCMP325</strain>
    </source>
</reference>
<dbReference type="AlphaFoldDB" id="A0A7S0DXF4"/>
<feature type="region of interest" description="Disordered" evidence="2">
    <location>
        <begin position="211"/>
        <end position="300"/>
    </location>
</feature>
<proteinExistence type="predicted"/>
<feature type="transmembrane region" description="Helical" evidence="3">
    <location>
        <begin position="12"/>
        <end position="31"/>
    </location>
</feature>
<dbReference type="EMBL" id="HBEO01000364">
    <property type="protein sequence ID" value="CAD8465631.1"/>
    <property type="molecule type" value="Transcribed_RNA"/>
</dbReference>
<evidence type="ECO:0000313" key="4">
    <source>
        <dbReference type="EMBL" id="CAD8465631.1"/>
    </source>
</evidence>
<keyword evidence="1" id="KW-0175">Coiled coil</keyword>
<evidence type="ECO:0000256" key="3">
    <source>
        <dbReference type="SAM" id="Phobius"/>
    </source>
</evidence>
<keyword evidence="3" id="KW-1133">Transmembrane helix</keyword>
<sequence>MEEALRRRRVTAAAIASAVLVLFVGLAGLSIDKAISLAELSALPQIQVSTTDSQSLAATKSHRTQSLPNYKVQGDINIPDGLGDSLSKGSMNVIDDETSPLSIGRVEVRTVPAAPSVAPKVIRHGDVQVQPAGCPNCPVLDTEAVALQKEKIEENQKRLDDLELEYEQNKEKLVKMIDDMKILKTVMHSAVFDMKEAVRRLDLDIESKMVAQENSTGPEGDQGPPGYPGEDGVDGEPGEPGLPGTEGPPGPPGAAGETGHRGLQGPRGPPGPQGREGPEGSVGNVGAQGERGDQGPSSVELRCSRIGGQAYKGICFKSVILERNKDKEPDDCKVWVPKNVWNEGDWWNLVTMFMRKETSSRINRNSVDGGRCSNFLATMTFTQGEEETRTWINKRTFSFTPSAPGEECHAYFNPDTLAVYACAI</sequence>
<keyword evidence="3" id="KW-0472">Membrane</keyword>
<evidence type="ECO:0000256" key="1">
    <source>
        <dbReference type="SAM" id="Coils"/>
    </source>
</evidence>
<organism evidence="4">
    <name type="scientific">Hanusia phi</name>
    <dbReference type="NCBI Taxonomy" id="3032"/>
    <lineage>
        <taxon>Eukaryota</taxon>
        <taxon>Cryptophyceae</taxon>
        <taxon>Pyrenomonadales</taxon>
        <taxon>Geminigeraceae</taxon>
        <taxon>Hanusia</taxon>
    </lineage>
</organism>
<evidence type="ECO:0000256" key="2">
    <source>
        <dbReference type="SAM" id="MobiDB-lite"/>
    </source>
</evidence>
<name>A0A7S0DXF4_9CRYP</name>
<dbReference type="InterPro" id="IPR008160">
    <property type="entry name" value="Collagen"/>
</dbReference>
<dbReference type="Pfam" id="PF01391">
    <property type="entry name" value="Collagen"/>
    <property type="match status" value="1"/>
</dbReference>
<gene>
    <name evidence="4" type="ORF">HPHI1048_LOCUS269</name>
</gene>
<dbReference type="PANTHER" id="PTHR24637:SF428">
    <property type="entry name" value="SCAVENGER RECEPTOR CLASS A MEMBER 3"/>
    <property type="match status" value="1"/>
</dbReference>
<protein>
    <submittedName>
        <fullName evidence="4">Uncharacterized protein</fullName>
    </submittedName>
</protein>